<keyword evidence="3" id="KW-1185">Reference proteome</keyword>
<dbReference type="EMBL" id="BMFH01000001">
    <property type="protein sequence ID" value="GGD46924.1"/>
    <property type="molecule type" value="Genomic_DNA"/>
</dbReference>
<reference evidence="3" key="1">
    <citation type="journal article" date="2019" name="Int. J. Syst. Evol. Microbiol.">
        <title>The Global Catalogue of Microorganisms (GCM) 10K type strain sequencing project: providing services to taxonomists for standard genome sequencing and annotation.</title>
        <authorList>
            <consortium name="The Broad Institute Genomics Platform"/>
            <consortium name="The Broad Institute Genome Sequencing Center for Infectious Disease"/>
            <person name="Wu L."/>
            <person name="Ma J."/>
        </authorList>
    </citation>
    <scope>NUCLEOTIDE SEQUENCE [LARGE SCALE GENOMIC DNA]</scope>
    <source>
        <strain evidence="3">CGMCC 1.12606</strain>
    </source>
</reference>
<dbReference type="SUPFAM" id="SSF48403">
    <property type="entry name" value="Ankyrin repeat"/>
    <property type="match status" value="1"/>
</dbReference>
<comment type="caution">
    <text evidence="2">The sequence shown here is derived from an EMBL/GenBank/DDBJ whole genome shotgun (WGS) entry which is preliminary data.</text>
</comment>
<gene>
    <name evidence="2" type="ORF">GCM10011361_12240</name>
</gene>
<evidence type="ECO:0008006" key="4">
    <source>
        <dbReference type="Google" id="ProtNLM"/>
    </source>
</evidence>
<organism evidence="2 3">
    <name type="scientific">Muriicola marianensis</name>
    <dbReference type="NCBI Taxonomy" id="1324801"/>
    <lineage>
        <taxon>Bacteria</taxon>
        <taxon>Pseudomonadati</taxon>
        <taxon>Bacteroidota</taxon>
        <taxon>Flavobacteriia</taxon>
        <taxon>Flavobacteriales</taxon>
        <taxon>Flavobacteriaceae</taxon>
        <taxon>Muriicola</taxon>
    </lineage>
</organism>
<evidence type="ECO:0000256" key="1">
    <source>
        <dbReference type="SAM" id="SignalP"/>
    </source>
</evidence>
<feature type="signal peptide" evidence="1">
    <location>
        <begin position="1"/>
        <end position="20"/>
    </location>
</feature>
<dbReference type="Proteomes" id="UP000625780">
    <property type="component" value="Unassembled WGS sequence"/>
</dbReference>
<protein>
    <recommendedName>
        <fullName evidence="4">Ankyrin repeat domain-containing protein</fullName>
    </recommendedName>
</protein>
<keyword evidence="1" id="KW-0732">Signal</keyword>
<dbReference type="InterPro" id="IPR036770">
    <property type="entry name" value="Ankyrin_rpt-contain_sf"/>
</dbReference>
<proteinExistence type="predicted"/>
<sequence length="279" mass="30647">MVRSSLFGLLSVPFSSMLFASNPSAAGEDIPPDDPLFHRYPSIDDAIVAEVVGASHFNFDRVKELVSQRPELARATWDWAFGDWETALGAASHVGRRDIANFLMANGARPDIFTFAMFGKYEVVKSMIESTPGIESIAGPHGISLLSHAKAGLRSNYGITLTDQEIQASEQLIAYLEELGTANRKEKDIPMSANDKEKYLGDYRYGDGENEGFTVRLNMRENLSLGKLGKSGGALFQKEPNVFTYNGITSVEVHFEVEGDKVISLTVYEPDLILKAAKT</sequence>
<name>A0ABQ1QUI8_9FLAO</name>
<evidence type="ECO:0000313" key="3">
    <source>
        <dbReference type="Proteomes" id="UP000625780"/>
    </source>
</evidence>
<feature type="chain" id="PRO_5047480073" description="Ankyrin repeat domain-containing protein" evidence="1">
    <location>
        <begin position="21"/>
        <end position="279"/>
    </location>
</feature>
<accession>A0ABQ1QUI8</accession>
<evidence type="ECO:0000313" key="2">
    <source>
        <dbReference type="EMBL" id="GGD46924.1"/>
    </source>
</evidence>